<dbReference type="GO" id="GO:0000470">
    <property type="term" value="P:maturation of LSU-rRNA"/>
    <property type="evidence" value="ECO:0007669"/>
    <property type="project" value="TreeGrafter"/>
</dbReference>
<dbReference type="Pfam" id="PF07890">
    <property type="entry name" value="Rrp15p"/>
    <property type="match status" value="1"/>
</dbReference>
<accession>A0A835CWA4</accession>
<dbReference type="PANTHER" id="PTHR13245">
    <property type="entry name" value="RRP15-LIKE PROTEIN"/>
    <property type="match status" value="1"/>
</dbReference>
<proteinExistence type="inferred from homology"/>
<dbReference type="AlphaFoldDB" id="A0A835CWA4"/>
<feature type="compositionally biased region" description="Acidic residues" evidence="3">
    <location>
        <begin position="22"/>
        <end position="107"/>
    </location>
</feature>
<evidence type="ECO:0000256" key="1">
    <source>
        <dbReference type="ARBA" id="ARBA00007462"/>
    </source>
</evidence>
<name>A0A835CWA4_APHGI</name>
<dbReference type="GO" id="GO:0000460">
    <property type="term" value="P:maturation of 5.8S rRNA"/>
    <property type="evidence" value="ECO:0007669"/>
    <property type="project" value="TreeGrafter"/>
</dbReference>
<organism evidence="4 5">
    <name type="scientific">Aphidius gifuensis</name>
    <name type="common">Parasitoid wasp</name>
    <dbReference type="NCBI Taxonomy" id="684658"/>
    <lineage>
        <taxon>Eukaryota</taxon>
        <taxon>Metazoa</taxon>
        <taxon>Ecdysozoa</taxon>
        <taxon>Arthropoda</taxon>
        <taxon>Hexapoda</taxon>
        <taxon>Insecta</taxon>
        <taxon>Pterygota</taxon>
        <taxon>Neoptera</taxon>
        <taxon>Endopterygota</taxon>
        <taxon>Hymenoptera</taxon>
        <taxon>Apocrita</taxon>
        <taxon>Ichneumonoidea</taxon>
        <taxon>Braconidae</taxon>
        <taxon>Aphidiinae</taxon>
        <taxon>Aphidius</taxon>
    </lineage>
</organism>
<feature type="compositionally biased region" description="Acidic residues" evidence="3">
    <location>
        <begin position="319"/>
        <end position="333"/>
    </location>
</feature>
<gene>
    <name evidence="4" type="ORF">HCN44_009547</name>
</gene>
<keyword evidence="5" id="KW-1185">Reference proteome</keyword>
<comment type="similarity">
    <text evidence="1">Belongs to the RRP15 family.</text>
</comment>
<dbReference type="InterPro" id="IPR012459">
    <property type="entry name" value="Rrp15"/>
</dbReference>
<reference evidence="4 5" key="1">
    <citation type="submission" date="2020-08" db="EMBL/GenBank/DDBJ databases">
        <title>Aphidius gifuensis genome sequencing and assembly.</title>
        <authorList>
            <person name="Du Z."/>
        </authorList>
    </citation>
    <scope>NUCLEOTIDE SEQUENCE [LARGE SCALE GENOMIC DNA]</scope>
    <source>
        <strain evidence="4">YNYX2018</strain>
        <tissue evidence="4">Adults</tissue>
    </source>
</reference>
<evidence type="ECO:0000313" key="4">
    <source>
        <dbReference type="EMBL" id="KAF7998149.1"/>
    </source>
</evidence>
<dbReference type="PANTHER" id="PTHR13245:SF14">
    <property type="entry name" value="RRP15-LIKE PROTEIN"/>
    <property type="match status" value="1"/>
</dbReference>
<feature type="region of interest" description="Disordered" evidence="3">
    <location>
        <begin position="1"/>
        <end position="116"/>
    </location>
</feature>
<evidence type="ECO:0000256" key="2">
    <source>
        <dbReference type="ARBA" id="ARBA00017475"/>
    </source>
</evidence>
<protein>
    <recommendedName>
        <fullName evidence="2">RRP15-like protein</fullName>
    </recommendedName>
</protein>
<evidence type="ECO:0000256" key="3">
    <source>
        <dbReference type="SAM" id="MobiDB-lite"/>
    </source>
</evidence>
<sequence>MIALDTLTKIGKSPKRQKDEESNVEEDSDNDDESGNENDEENEVNDEQEESDNADESNDDNDDGDDESNDDDDDDDDAKEESDNDDEENHNADDADDENMQSDDDDDESKKTGNAGWADVMQKILKATKPKKKKTLVLSRAKKISEIVPKIIDDKATVDVVDTDGKIKKVIKDEKNVKTIAVPVVENKLKRKKKDPNLTARVKPSVLDRDREKTLQKIATKGVVQLFNAVKQQQAEIQNKLVDAGPIERKREKVLKNIDKNAFLDVLMGGTKSIKVDDKQVAAKKEEIVEKKAENVWSVLRDDFAMGANLKDWDKNAPEDDDDSSAPEAMDSD</sequence>
<dbReference type="EMBL" id="JACMRX010000001">
    <property type="protein sequence ID" value="KAF7998149.1"/>
    <property type="molecule type" value="Genomic_DNA"/>
</dbReference>
<dbReference type="Proteomes" id="UP000639338">
    <property type="component" value="Unassembled WGS sequence"/>
</dbReference>
<comment type="caution">
    <text evidence="4">The sequence shown here is derived from an EMBL/GenBank/DDBJ whole genome shotgun (WGS) entry which is preliminary data.</text>
</comment>
<feature type="region of interest" description="Disordered" evidence="3">
    <location>
        <begin position="310"/>
        <end position="333"/>
    </location>
</feature>
<dbReference type="GO" id="GO:0030687">
    <property type="term" value="C:preribosome, large subunit precursor"/>
    <property type="evidence" value="ECO:0007669"/>
    <property type="project" value="TreeGrafter"/>
</dbReference>
<evidence type="ECO:0000313" key="5">
    <source>
        <dbReference type="Proteomes" id="UP000639338"/>
    </source>
</evidence>
<dbReference type="OrthoDB" id="20949at2759"/>